<protein>
    <recommendedName>
        <fullName evidence="4">Bacterial type II secretion system protein E domain-containing protein</fullName>
    </recommendedName>
</protein>
<dbReference type="InterPro" id="IPR007831">
    <property type="entry name" value="T2SS_GspE_N"/>
</dbReference>
<keyword evidence="2" id="KW-0547">Nucleotide-binding</keyword>
<evidence type="ECO:0000256" key="3">
    <source>
        <dbReference type="ARBA" id="ARBA00022840"/>
    </source>
</evidence>
<dbReference type="Pfam" id="PF00437">
    <property type="entry name" value="T2SSE"/>
    <property type="match status" value="1"/>
</dbReference>
<sequence>MDNSFLLQKLVEKKILDQMTAEKLEAEVSFSRRPIDEIIEERRMASSDEVARVKAELLNIPFKKINLTEVTEEILSVIPEETAINYKVVPLQKNGEMLTVGMVYPDDVRAQDALRFIAKKLQVSLGVYVISVGDFEAVSKKYSPYKNRVEEAVKSLATKYESTKGGRYGMQRLVQLDEGAAVSEEAPIIRIVSSTLQEAVDLKASDIHVEPQRSRVRIRFRIDGELEEATSFPLSLHQPIISRIKILSDLKIDEARIPQDGRFRTIISGRDIDFRVATFPTPMGEKVELRILDSSIGLKGLDELGLVGKNKEILEKGIKKPFGMVLISGPTGSGKTTTLYALMQILNNVGVNIVSLEDPVEYFMEGLNQSQIRPEIGYNFASGLRQILRQDPDIIMVGEIRDEETAELAVHAALTGHIVLSTLHTNNAVSVVPRLLDMGVKKFLLPTAINLMASQRLIGKLCQNCKKEEKVSEEISSEITKALETLPAELTKKIKSPYKIFRAEGCDKCKRKGTLGRVALFEVFEMSKELEGILSAGDFSDIKVGEEAKRQEMITLRQDGVLKALEGLVSMEDVLRETNR</sequence>
<dbReference type="PANTHER" id="PTHR30258:SF1">
    <property type="entry name" value="PROTEIN TRANSPORT PROTEIN HOFB HOMOLOG"/>
    <property type="match status" value="1"/>
</dbReference>
<evidence type="ECO:0000256" key="2">
    <source>
        <dbReference type="ARBA" id="ARBA00022741"/>
    </source>
</evidence>
<reference evidence="5 6" key="1">
    <citation type="journal article" date="2016" name="Nat. Commun.">
        <title>Thousands of microbial genomes shed light on interconnected biogeochemical processes in an aquifer system.</title>
        <authorList>
            <person name="Anantharaman K."/>
            <person name="Brown C.T."/>
            <person name="Hug L.A."/>
            <person name="Sharon I."/>
            <person name="Castelle C.J."/>
            <person name="Probst A.J."/>
            <person name="Thomas B.C."/>
            <person name="Singh A."/>
            <person name="Wilkins M.J."/>
            <person name="Karaoz U."/>
            <person name="Brodie E.L."/>
            <person name="Williams K.H."/>
            <person name="Hubbard S.S."/>
            <person name="Banfield J.F."/>
        </authorList>
    </citation>
    <scope>NUCLEOTIDE SEQUENCE [LARGE SCALE GENOMIC DNA]</scope>
</reference>
<dbReference type="EMBL" id="MHLF01000012">
    <property type="protein sequence ID" value="OGZ03630.1"/>
    <property type="molecule type" value="Genomic_DNA"/>
</dbReference>
<dbReference type="GO" id="GO:0016887">
    <property type="term" value="F:ATP hydrolysis activity"/>
    <property type="evidence" value="ECO:0007669"/>
    <property type="project" value="TreeGrafter"/>
</dbReference>
<dbReference type="InterPro" id="IPR003593">
    <property type="entry name" value="AAA+_ATPase"/>
</dbReference>
<dbReference type="Pfam" id="PF05157">
    <property type="entry name" value="MshEN"/>
    <property type="match status" value="1"/>
</dbReference>
<dbReference type="GO" id="GO:0005524">
    <property type="term" value="F:ATP binding"/>
    <property type="evidence" value="ECO:0007669"/>
    <property type="project" value="UniProtKB-KW"/>
</dbReference>
<dbReference type="AlphaFoldDB" id="A0A1G2CS96"/>
<dbReference type="SMART" id="SM00382">
    <property type="entry name" value="AAA"/>
    <property type="match status" value="1"/>
</dbReference>
<proteinExistence type="inferred from homology"/>
<dbReference type="InterPro" id="IPR037257">
    <property type="entry name" value="T2SS_E_N_sf"/>
</dbReference>
<organism evidence="5 6">
    <name type="scientific">Candidatus Liptonbacteria bacterium RIFOXYC1_FULL_36_8</name>
    <dbReference type="NCBI Taxonomy" id="1798655"/>
    <lineage>
        <taxon>Bacteria</taxon>
        <taxon>Candidatus Liptoniibacteriota</taxon>
    </lineage>
</organism>
<dbReference type="Proteomes" id="UP000177246">
    <property type="component" value="Unassembled WGS sequence"/>
</dbReference>
<comment type="similarity">
    <text evidence="1">Belongs to the GSP E family.</text>
</comment>
<dbReference type="GO" id="GO:0005886">
    <property type="term" value="C:plasma membrane"/>
    <property type="evidence" value="ECO:0007669"/>
    <property type="project" value="TreeGrafter"/>
</dbReference>
<dbReference type="CDD" id="cd01129">
    <property type="entry name" value="PulE-GspE-like"/>
    <property type="match status" value="1"/>
</dbReference>
<dbReference type="InterPro" id="IPR027417">
    <property type="entry name" value="P-loop_NTPase"/>
</dbReference>
<evidence type="ECO:0000313" key="6">
    <source>
        <dbReference type="Proteomes" id="UP000177246"/>
    </source>
</evidence>
<dbReference type="Gene3D" id="3.30.300.160">
    <property type="entry name" value="Type II secretion system, protein E, N-terminal domain"/>
    <property type="match status" value="1"/>
</dbReference>
<dbReference type="PROSITE" id="PS00662">
    <property type="entry name" value="T2SP_E"/>
    <property type="match status" value="1"/>
</dbReference>
<dbReference type="InterPro" id="IPR001482">
    <property type="entry name" value="T2SS/T4SS_dom"/>
</dbReference>
<dbReference type="PANTHER" id="PTHR30258">
    <property type="entry name" value="TYPE II SECRETION SYSTEM PROTEIN GSPE-RELATED"/>
    <property type="match status" value="1"/>
</dbReference>
<comment type="caution">
    <text evidence="5">The sequence shown here is derived from an EMBL/GenBank/DDBJ whole genome shotgun (WGS) entry which is preliminary data.</text>
</comment>
<dbReference type="Gene3D" id="3.30.450.90">
    <property type="match status" value="1"/>
</dbReference>
<dbReference type="Gene3D" id="3.40.50.300">
    <property type="entry name" value="P-loop containing nucleotide triphosphate hydrolases"/>
    <property type="match status" value="1"/>
</dbReference>
<gene>
    <name evidence="5" type="ORF">A2430_00530</name>
</gene>
<dbReference type="SUPFAM" id="SSF160246">
    <property type="entry name" value="EspE N-terminal domain-like"/>
    <property type="match status" value="1"/>
</dbReference>
<evidence type="ECO:0000256" key="1">
    <source>
        <dbReference type="ARBA" id="ARBA00006611"/>
    </source>
</evidence>
<name>A0A1G2CS96_9BACT</name>
<keyword evidence="3" id="KW-0067">ATP-binding</keyword>
<feature type="domain" description="Bacterial type II secretion system protein E" evidence="4">
    <location>
        <begin position="388"/>
        <end position="402"/>
    </location>
</feature>
<accession>A0A1G2CS96</accession>
<evidence type="ECO:0000313" key="5">
    <source>
        <dbReference type="EMBL" id="OGZ03630.1"/>
    </source>
</evidence>
<dbReference type="SUPFAM" id="SSF52540">
    <property type="entry name" value="P-loop containing nucleoside triphosphate hydrolases"/>
    <property type="match status" value="1"/>
</dbReference>
<evidence type="ECO:0000259" key="4">
    <source>
        <dbReference type="PROSITE" id="PS00662"/>
    </source>
</evidence>